<evidence type="ECO:0008006" key="3">
    <source>
        <dbReference type="Google" id="ProtNLM"/>
    </source>
</evidence>
<protein>
    <recommendedName>
        <fullName evidence="3">DUF4177 domain-containing protein</fullName>
    </recommendedName>
</protein>
<evidence type="ECO:0000313" key="2">
    <source>
        <dbReference type="Proteomes" id="UP000192783"/>
    </source>
</evidence>
<organism evidence="1 2">
    <name type="scientific">Desulfacinum hydrothermale DSM 13146</name>
    <dbReference type="NCBI Taxonomy" id="1121390"/>
    <lineage>
        <taxon>Bacteria</taxon>
        <taxon>Pseudomonadati</taxon>
        <taxon>Thermodesulfobacteriota</taxon>
        <taxon>Syntrophobacteria</taxon>
        <taxon>Syntrophobacterales</taxon>
        <taxon>Syntrophobacteraceae</taxon>
        <taxon>Desulfacinum</taxon>
    </lineage>
</organism>
<gene>
    <name evidence="1" type="ORF">SAMN02746041_01008</name>
</gene>
<dbReference type="STRING" id="1121390.SAMN02746041_01008"/>
<dbReference type="RefSeq" id="WP_084056783.1">
    <property type="nucleotide sequence ID" value="NZ_FWXF01000004.1"/>
</dbReference>
<dbReference type="Proteomes" id="UP000192783">
    <property type="component" value="Unassembled WGS sequence"/>
</dbReference>
<sequence length="76" mass="8749">MERFQYSITRHPAESFQEVAYYCTEDGTCALEDVPVDQVTVLEEILNERGRAGWELIQVVFGKNGLLAFWKRPISP</sequence>
<evidence type="ECO:0000313" key="1">
    <source>
        <dbReference type="EMBL" id="SMC20753.1"/>
    </source>
</evidence>
<keyword evidence="2" id="KW-1185">Reference proteome</keyword>
<reference evidence="1 2" key="1">
    <citation type="submission" date="2017-04" db="EMBL/GenBank/DDBJ databases">
        <authorList>
            <person name="Afonso C.L."/>
            <person name="Miller P.J."/>
            <person name="Scott M.A."/>
            <person name="Spackman E."/>
            <person name="Goraichik I."/>
            <person name="Dimitrov K.M."/>
            <person name="Suarez D.L."/>
            <person name="Swayne D.E."/>
        </authorList>
    </citation>
    <scope>NUCLEOTIDE SEQUENCE [LARGE SCALE GENOMIC DNA]</scope>
    <source>
        <strain evidence="1 2">DSM 13146</strain>
    </source>
</reference>
<dbReference type="EMBL" id="FWXF01000004">
    <property type="protein sequence ID" value="SMC20753.1"/>
    <property type="molecule type" value="Genomic_DNA"/>
</dbReference>
<accession>A0A1W1XA68</accession>
<dbReference type="AlphaFoldDB" id="A0A1W1XA68"/>
<dbReference type="OrthoDB" id="5519166at2"/>
<name>A0A1W1XA68_9BACT</name>
<proteinExistence type="predicted"/>